<evidence type="ECO:0000313" key="3">
    <source>
        <dbReference type="Proteomes" id="UP000005845"/>
    </source>
</evidence>
<evidence type="ECO:0000313" key="2">
    <source>
        <dbReference type="EMBL" id="GAB41392.1"/>
    </source>
</evidence>
<keyword evidence="1" id="KW-0812">Transmembrane</keyword>
<keyword evidence="1" id="KW-0472">Membrane</keyword>
<feature type="transmembrane region" description="Helical" evidence="1">
    <location>
        <begin position="38"/>
        <end position="58"/>
    </location>
</feature>
<proteinExistence type="predicted"/>
<dbReference type="eggNOG" id="COG1434">
    <property type="taxonomic scope" value="Bacteria"/>
</dbReference>
<dbReference type="EMBL" id="BAFC01000127">
    <property type="protein sequence ID" value="GAB41392.1"/>
    <property type="molecule type" value="Genomic_DNA"/>
</dbReference>
<gene>
    <name evidence="2" type="ORF">GOSPT_129_00390</name>
</gene>
<evidence type="ECO:0000256" key="1">
    <source>
        <dbReference type="SAM" id="Phobius"/>
    </source>
</evidence>
<dbReference type="AlphaFoldDB" id="H5U6N4"/>
<accession>H5U6N4</accession>
<sequence>MGIPGAIVVGSPTAWYYLPSGFLREFAATVVHYRRQNLIICAAISGLWLAAAAVALIISAREEFADDQPVPPAALEFVHSFDRLAARGALTPDESDFSDGRAVASHM</sequence>
<keyword evidence="1" id="KW-1133">Transmembrane helix</keyword>
<comment type="caution">
    <text evidence="2">The sequence shown here is derived from an EMBL/GenBank/DDBJ whole genome shotgun (WGS) entry which is preliminary data.</text>
</comment>
<organism evidence="2 3">
    <name type="scientific">Gordonia sputi NBRC 100414</name>
    <dbReference type="NCBI Taxonomy" id="1089453"/>
    <lineage>
        <taxon>Bacteria</taxon>
        <taxon>Bacillati</taxon>
        <taxon>Actinomycetota</taxon>
        <taxon>Actinomycetes</taxon>
        <taxon>Mycobacteriales</taxon>
        <taxon>Gordoniaceae</taxon>
        <taxon>Gordonia</taxon>
    </lineage>
</organism>
<dbReference type="Proteomes" id="UP000005845">
    <property type="component" value="Unassembled WGS sequence"/>
</dbReference>
<reference evidence="2 3" key="1">
    <citation type="submission" date="2012-02" db="EMBL/GenBank/DDBJ databases">
        <title>Whole genome shotgun sequence of Gordonia sputi NBRC 100414.</title>
        <authorList>
            <person name="Yoshida I."/>
            <person name="Hosoyama A."/>
            <person name="Tsuchikane K."/>
            <person name="Katsumata H."/>
            <person name="Yamazaki S."/>
            <person name="Fujita N."/>
        </authorList>
    </citation>
    <scope>NUCLEOTIDE SEQUENCE [LARGE SCALE GENOMIC DNA]</scope>
    <source>
        <strain evidence="2 3">NBRC 100414</strain>
    </source>
</reference>
<keyword evidence="3" id="KW-1185">Reference proteome</keyword>
<name>H5U6N4_9ACTN</name>
<protein>
    <submittedName>
        <fullName evidence="2">Uncharacterized protein</fullName>
    </submittedName>
</protein>